<dbReference type="SUPFAM" id="SSF101116">
    <property type="entry name" value="Flagellar export chaperone FliS"/>
    <property type="match status" value="1"/>
</dbReference>
<dbReference type="RefSeq" id="WP_034420343.1">
    <property type="nucleotide sequence ID" value="NZ_CP045798.1"/>
</dbReference>
<keyword evidence="7" id="KW-0966">Cell projection</keyword>
<dbReference type="GO" id="GO:0005829">
    <property type="term" value="C:cytosol"/>
    <property type="evidence" value="ECO:0007669"/>
    <property type="project" value="UniProtKB-SubCell"/>
</dbReference>
<gene>
    <name evidence="7" type="primary">fliS</name>
    <name evidence="7" type="ORF">BR63_11600</name>
</gene>
<evidence type="ECO:0000313" key="8">
    <source>
        <dbReference type="Proteomes" id="UP000515847"/>
    </source>
</evidence>
<dbReference type="GO" id="GO:0044780">
    <property type="term" value="P:bacterial-type flagellum assembly"/>
    <property type="evidence" value="ECO:0007669"/>
    <property type="project" value="InterPro"/>
</dbReference>
<comment type="similarity">
    <text evidence="2 6">Belongs to the FliS family.</text>
</comment>
<evidence type="ECO:0000256" key="3">
    <source>
        <dbReference type="ARBA" id="ARBA00022490"/>
    </source>
</evidence>
<reference evidence="7 8" key="1">
    <citation type="journal article" date="2019" name="Front. Microbiol.">
        <title>Thermoanaerosceptrum fracticalcis gen. nov. sp. nov., a Novel Fumarate-Fermenting Microorganism From a Deep Fractured Carbonate Aquifer of the US Great Basin.</title>
        <authorList>
            <person name="Hamilton-Brehm S.D."/>
            <person name="Stewart L.E."/>
            <person name="Zavarin M."/>
            <person name="Caldwell M."/>
            <person name="Lawson P.A."/>
            <person name="Onstott T.C."/>
            <person name="Grzymski J."/>
            <person name="Neveux I."/>
            <person name="Lollar B.S."/>
            <person name="Russell C.E."/>
            <person name="Moser D.P."/>
        </authorList>
    </citation>
    <scope>NUCLEOTIDE SEQUENCE [LARGE SCALE GENOMIC DNA]</scope>
    <source>
        <strain evidence="7 8">DRI-13</strain>
    </source>
</reference>
<dbReference type="NCBIfam" id="TIGR00208">
    <property type="entry name" value="fliS"/>
    <property type="match status" value="1"/>
</dbReference>
<dbReference type="InterPro" id="IPR003713">
    <property type="entry name" value="FliS"/>
</dbReference>
<dbReference type="PANTHER" id="PTHR34773">
    <property type="entry name" value="FLAGELLAR SECRETION CHAPERONE FLIS"/>
    <property type="match status" value="1"/>
</dbReference>
<dbReference type="EMBL" id="CP045798">
    <property type="protein sequence ID" value="QNB46898.1"/>
    <property type="molecule type" value="Genomic_DNA"/>
</dbReference>
<dbReference type="OrthoDB" id="1524959at2"/>
<evidence type="ECO:0000256" key="4">
    <source>
        <dbReference type="ARBA" id="ARBA00022795"/>
    </source>
</evidence>
<accession>A0A7G6E494</accession>
<evidence type="ECO:0000256" key="5">
    <source>
        <dbReference type="ARBA" id="ARBA00023186"/>
    </source>
</evidence>
<dbReference type="PIRSF" id="PIRSF039090">
    <property type="entry name" value="Flis"/>
    <property type="match status" value="1"/>
</dbReference>
<dbReference type="Pfam" id="PF02561">
    <property type="entry name" value="FliS"/>
    <property type="match status" value="1"/>
</dbReference>
<dbReference type="CDD" id="cd16098">
    <property type="entry name" value="FliS"/>
    <property type="match status" value="1"/>
</dbReference>
<comment type="subcellular location">
    <subcellularLocation>
        <location evidence="1 6">Cytoplasm</location>
        <location evidence="1 6">Cytosol</location>
    </subcellularLocation>
</comment>
<evidence type="ECO:0000313" key="7">
    <source>
        <dbReference type="EMBL" id="QNB46898.1"/>
    </source>
</evidence>
<keyword evidence="4 6" id="KW-1005">Bacterial flagellum biogenesis</keyword>
<protein>
    <recommendedName>
        <fullName evidence="6">Flagellar secretion chaperone FliS</fullName>
    </recommendedName>
</protein>
<keyword evidence="3 6" id="KW-0963">Cytoplasm</keyword>
<evidence type="ECO:0000256" key="2">
    <source>
        <dbReference type="ARBA" id="ARBA00008787"/>
    </source>
</evidence>
<proteinExistence type="inferred from homology"/>
<keyword evidence="8" id="KW-1185">Reference proteome</keyword>
<keyword evidence="5" id="KW-0143">Chaperone</keyword>
<evidence type="ECO:0000256" key="6">
    <source>
        <dbReference type="PIRNR" id="PIRNR039090"/>
    </source>
</evidence>
<name>A0A7G6E494_THEFR</name>
<dbReference type="AlphaFoldDB" id="A0A7G6E494"/>
<organism evidence="7 8">
    <name type="scientific">Thermanaerosceptrum fracticalcis</name>
    <dbReference type="NCBI Taxonomy" id="1712410"/>
    <lineage>
        <taxon>Bacteria</taxon>
        <taxon>Bacillati</taxon>
        <taxon>Bacillota</taxon>
        <taxon>Clostridia</taxon>
        <taxon>Eubacteriales</taxon>
        <taxon>Peptococcaceae</taxon>
        <taxon>Thermanaerosceptrum</taxon>
    </lineage>
</organism>
<evidence type="ECO:0000256" key="1">
    <source>
        <dbReference type="ARBA" id="ARBA00004514"/>
    </source>
</evidence>
<keyword evidence="7" id="KW-0282">Flagellum</keyword>
<dbReference type="Gene3D" id="1.20.120.340">
    <property type="entry name" value="Flagellar protein FliS"/>
    <property type="match status" value="1"/>
</dbReference>
<dbReference type="KEGG" id="tfr:BR63_11600"/>
<sequence length="137" mass="15610">MALPNPYQQYRQQQVNTATPDKLLIMLYDGAIRFCSQAKIAIESRNLEQAHVNLTKAQNIIIEFMTTLNMDYEISRNLYSLYDYLYNRLVEANMKKDTAIIDELIGFLTDLRKTWAEAATKLKAENGPLTGGVSLEG</sequence>
<dbReference type="GO" id="GO:0071973">
    <property type="term" value="P:bacterial-type flagellum-dependent cell motility"/>
    <property type="evidence" value="ECO:0007669"/>
    <property type="project" value="TreeGrafter"/>
</dbReference>
<dbReference type="Proteomes" id="UP000515847">
    <property type="component" value="Chromosome"/>
</dbReference>
<keyword evidence="7" id="KW-0969">Cilium</keyword>
<dbReference type="InterPro" id="IPR036584">
    <property type="entry name" value="FliS_sf"/>
</dbReference>
<dbReference type="PANTHER" id="PTHR34773:SF1">
    <property type="entry name" value="FLAGELLAR SECRETION CHAPERONE FLIS"/>
    <property type="match status" value="1"/>
</dbReference>